<proteinExistence type="predicted"/>
<dbReference type="EMBL" id="JBHRYJ010000004">
    <property type="protein sequence ID" value="MFC3677302.1"/>
    <property type="molecule type" value="Genomic_DNA"/>
</dbReference>
<dbReference type="RefSeq" id="WP_379728841.1">
    <property type="nucleotide sequence ID" value="NZ_JBHRYJ010000004.1"/>
</dbReference>
<protein>
    <recommendedName>
        <fullName evidence="3">STAS/SEC14 domain-containing protein</fullName>
    </recommendedName>
</protein>
<gene>
    <name evidence="1" type="ORF">ACFOOQ_17230</name>
</gene>
<name>A0ABV7VK82_9PROT</name>
<evidence type="ECO:0008006" key="3">
    <source>
        <dbReference type="Google" id="ProtNLM"/>
    </source>
</evidence>
<dbReference type="Proteomes" id="UP001595711">
    <property type="component" value="Unassembled WGS sequence"/>
</dbReference>
<organism evidence="1 2">
    <name type="scientific">Ferrovibrio xuzhouensis</name>
    <dbReference type="NCBI Taxonomy" id="1576914"/>
    <lineage>
        <taxon>Bacteria</taxon>
        <taxon>Pseudomonadati</taxon>
        <taxon>Pseudomonadota</taxon>
        <taxon>Alphaproteobacteria</taxon>
        <taxon>Rhodospirillales</taxon>
        <taxon>Rhodospirillaceae</taxon>
        <taxon>Ferrovibrio</taxon>
    </lineage>
</organism>
<reference evidence="2" key="1">
    <citation type="journal article" date="2019" name="Int. J. Syst. Evol. Microbiol.">
        <title>The Global Catalogue of Microorganisms (GCM) 10K type strain sequencing project: providing services to taxonomists for standard genome sequencing and annotation.</title>
        <authorList>
            <consortium name="The Broad Institute Genomics Platform"/>
            <consortium name="The Broad Institute Genome Sequencing Center for Infectious Disease"/>
            <person name="Wu L."/>
            <person name="Ma J."/>
        </authorList>
    </citation>
    <scope>NUCLEOTIDE SEQUENCE [LARGE SCALE GENOMIC DNA]</scope>
    <source>
        <strain evidence="2">KCTC 42182</strain>
    </source>
</reference>
<evidence type="ECO:0000313" key="2">
    <source>
        <dbReference type="Proteomes" id="UP001595711"/>
    </source>
</evidence>
<comment type="caution">
    <text evidence="1">The sequence shown here is derived from an EMBL/GenBank/DDBJ whole genome shotgun (WGS) entry which is preliminary data.</text>
</comment>
<keyword evidence="2" id="KW-1185">Reference proteome</keyword>
<accession>A0ABV7VK82</accession>
<sequence>MLDAMQQISQADIAPAGPGLRLGTPADYVDLQVEGDLLVVELAGAVPLALVREALAGGRQAGWIRAARPALIDLSQFSGNVDWAELRAISQMADWTPPGGRILPVAYVSDHTLFVMLLKLVQVFFPWARHRAFGRRDWALDWLMRETRAAETETAPG</sequence>
<evidence type="ECO:0000313" key="1">
    <source>
        <dbReference type="EMBL" id="MFC3677302.1"/>
    </source>
</evidence>